<organism evidence="11 12">
    <name type="scientific">Pseudoalteromonas piscicida</name>
    <dbReference type="NCBI Taxonomy" id="43662"/>
    <lineage>
        <taxon>Bacteria</taxon>
        <taxon>Pseudomonadati</taxon>
        <taxon>Pseudomonadota</taxon>
        <taxon>Gammaproteobacteria</taxon>
        <taxon>Alteromonadales</taxon>
        <taxon>Pseudoalteromonadaceae</taxon>
        <taxon>Pseudoalteromonas</taxon>
    </lineage>
</organism>
<evidence type="ECO:0000256" key="6">
    <source>
        <dbReference type="ARBA" id="ARBA00022989"/>
    </source>
</evidence>
<feature type="transmembrane region" description="Helical" evidence="8">
    <location>
        <begin position="20"/>
        <end position="45"/>
    </location>
</feature>
<keyword evidence="12" id="KW-1185">Reference proteome</keyword>
<dbReference type="PANTHER" id="PTHR30489:SF0">
    <property type="entry name" value="LIPOPROTEIN-RELEASING SYSTEM TRANSMEMBRANE PROTEIN LOLE"/>
    <property type="match status" value="1"/>
</dbReference>
<evidence type="ECO:0000259" key="10">
    <source>
        <dbReference type="Pfam" id="PF12704"/>
    </source>
</evidence>
<feature type="domain" description="MacB-like periplasmic core" evidence="10">
    <location>
        <begin position="27"/>
        <end position="234"/>
    </location>
</feature>
<evidence type="ECO:0000256" key="5">
    <source>
        <dbReference type="ARBA" id="ARBA00022692"/>
    </source>
</evidence>
<evidence type="ECO:0000256" key="7">
    <source>
        <dbReference type="ARBA" id="ARBA00023136"/>
    </source>
</evidence>
<evidence type="ECO:0000256" key="4">
    <source>
        <dbReference type="ARBA" id="ARBA00022475"/>
    </source>
</evidence>
<evidence type="ECO:0000259" key="9">
    <source>
        <dbReference type="Pfam" id="PF02687"/>
    </source>
</evidence>
<evidence type="ECO:0000256" key="1">
    <source>
        <dbReference type="ARBA" id="ARBA00004651"/>
    </source>
</evidence>
<feature type="transmembrane region" description="Helical" evidence="8">
    <location>
        <begin position="310"/>
        <end position="339"/>
    </location>
</feature>
<dbReference type="Pfam" id="PF02687">
    <property type="entry name" value="FtsX"/>
    <property type="match status" value="1"/>
</dbReference>
<dbReference type="EMBL" id="NKHF01000029">
    <property type="protein sequence ID" value="PCK32489.1"/>
    <property type="molecule type" value="Genomic_DNA"/>
</dbReference>
<dbReference type="GO" id="GO:0098797">
    <property type="term" value="C:plasma membrane protein complex"/>
    <property type="evidence" value="ECO:0007669"/>
    <property type="project" value="TreeGrafter"/>
</dbReference>
<keyword evidence="5 8" id="KW-0812">Transmembrane</keyword>
<feature type="transmembrane region" description="Helical" evidence="8">
    <location>
        <begin position="375"/>
        <end position="395"/>
    </location>
</feature>
<dbReference type="GO" id="GO:0044874">
    <property type="term" value="P:lipoprotein localization to outer membrane"/>
    <property type="evidence" value="ECO:0007669"/>
    <property type="project" value="TreeGrafter"/>
</dbReference>
<dbReference type="InterPro" id="IPR003838">
    <property type="entry name" value="ABC3_permease_C"/>
</dbReference>
<dbReference type="InterPro" id="IPR025857">
    <property type="entry name" value="MacB_PCD"/>
</dbReference>
<gene>
    <name evidence="11" type="ORF">CEX98_07105</name>
</gene>
<dbReference type="Pfam" id="PF12704">
    <property type="entry name" value="MacB_PCD"/>
    <property type="match status" value="1"/>
</dbReference>
<comment type="caution">
    <text evidence="11">The sequence shown here is derived from an EMBL/GenBank/DDBJ whole genome shotgun (WGS) entry which is preliminary data.</text>
</comment>
<dbReference type="GO" id="GO:0042953">
    <property type="term" value="P:lipoprotein transport"/>
    <property type="evidence" value="ECO:0007669"/>
    <property type="project" value="InterPro"/>
</dbReference>
<accession>A0A2A5JT25</accession>
<dbReference type="InterPro" id="IPR011925">
    <property type="entry name" value="LolCE_TM"/>
</dbReference>
<evidence type="ECO:0000256" key="8">
    <source>
        <dbReference type="SAM" id="Phobius"/>
    </source>
</evidence>
<keyword evidence="3" id="KW-0813">Transport</keyword>
<evidence type="ECO:0000256" key="2">
    <source>
        <dbReference type="ARBA" id="ARBA00005236"/>
    </source>
</evidence>
<protein>
    <submittedName>
        <fullName evidence="11">Lipoprotein-releasing system transmembrane subunit LolC</fullName>
    </submittedName>
</protein>
<reference evidence="12" key="1">
    <citation type="journal article" date="2019" name="Genome Announc.">
        <title>Draft Genome Sequence of Pseudoalteromonas piscicida Strain 36Y ROTHPW, an Hypersaline Seawater Isolate from the South Coast of Sonora, Mexico.</title>
        <authorList>
            <person name="Sanchez-Diaz R."/>
            <person name="Molina-Garza Z.J."/>
            <person name="Cruz-Suarez L.E."/>
            <person name="Selvin J."/>
            <person name="Kiran G.S."/>
            <person name="Ibarra-Gamez J.C."/>
            <person name="Gomez-Gil B."/>
            <person name="Galaviz-Silva L."/>
        </authorList>
    </citation>
    <scope>NUCLEOTIDE SEQUENCE [LARGE SCALE GENOMIC DNA]</scope>
    <source>
        <strain evidence="12">36Y_RITHPW</strain>
    </source>
</reference>
<keyword evidence="7 8" id="KW-0472">Membrane</keyword>
<name>A0A2A5JT25_PSEO7</name>
<keyword evidence="11" id="KW-0449">Lipoprotein</keyword>
<dbReference type="RefSeq" id="WP_099641411.1">
    <property type="nucleotide sequence ID" value="NZ_NKHF01000029.1"/>
</dbReference>
<keyword evidence="4" id="KW-1003">Cell membrane</keyword>
<evidence type="ECO:0000313" key="11">
    <source>
        <dbReference type="EMBL" id="PCK32489.1"/>
    </source>
</evidence>
<dbReference type="InterPro" id="IPR051447">
    <property type="entry name" value="Lipoprotein-release_system"/>
</dbReference>
<evidence type="ECO:0000313" key="12">
    <source>
        <dbReference type="Proteomes" id="UP000228621"/>
    </source>
</evidence>
<dbReference type="OrthoDB" id="9808461at2"/>
<feature type="transmembrane region" description="Helical" evidence="8">
    <location>
        <begin position="267"/>
        <end position="289"/>
    </location>
</feature>
<dbReference type="Proteomes" id="UP000228621">
    <property type="component" value="Unassembled WGS sequence"/>
</dbReference>
<comment type="subcellular location">
    <subcellularLocation>
        <location evidence="1">Cell membrane</location>
        <topology evidence="1">Multi-pass membrane protein</topology>
    </subcellularLocation>
</comment>
<feature type="domain" description="ABC3 transporter permease C-terminal" evidence="9">
    <location>
        <begin position="270"/>
        <end position="402"/>
    </location>
</feature>
<comment type="similarity">
    <text evidence="2">Belongs to the ABC-4 integral membrane protein family. LolC/E subfamily.</text>
</comment>
<sequence length="409" mass="44672">MLSYFLSKRFRESKRQLGFIGFLTRASTLGVMLGMAVLIVALSVINGFEEQLEQRLLSVVPQVSYQAPYDPIQAWQQKVEILERQRGVVSATAEINLTAMLQYKGTLKAAQLKGVVPNRHHTVSSINDFIKDIELKALKPGEVIIGKGIADKLGVVAGDNVQLLVANKHSDNPLAAPKRLTATVVGLINMGGPLDQTLALVPISALQDAMDFREDQVTDLRAKVSDVFQAQQIATSAGRALPDLVYVSSWFRTQGGLYQDIQMVRTIVYLVVFLIIAVASFNIVSSMVMEVKEKRADIAILKTMGAQDSTIFSTFALQGVTYAGIGALLGTGIGIFIAINIPDIFKAWINMSDNNPLEGVYFIEYLPSKIIWTDIYISLVTTFVMAVVASLYPAWQATKTDPAKVLGNG</sequence>
<dbReference type="NCBIfam" id="TIGR02212">
    <property type="entry name" value="lolCE"/>
    <property type="match status" value="1"/>
</dbReference>
<keyword evidence="6 8" id="KW-1133">Transmembrane helix</keyword>
<dbReference type="AlphaFoldDB" id="A0A2A5JT25"/>
<dbReference type="PANTHER" id="PTHR30489">
    <property type="entry name" value="LIPOPROTEIN-RELEASING SYSTEM TRANSMEMBRANE PROTEIN LOLE"/>
    <property type="match status" value="1"/>
</dbReference>
<evidence type="ECO:0000256" key="3">
    <source>
        <dbReference type="ARBA" id="ARBA00022448"/>
    </source>
</evidence>
<proteinExistence type="inferred from homology"/>